<dbReference type="PANTHER" id="PTHR40448:SF1">
    <property type="entry name" value="TWO-COMPONENT SENSOR HISTIDINE KINASE"/>
    <property type="match status" value="1"/>
</dbReference>
<dbReference type="Pfam" id="PF14689">
    <property type="entry name" value="SPOB_a"/>
    <property type="match status" value="1"/>
</dbReference>
<keyword evidence="1" id="KW-0472">Membrane</keyword>
<dbReference type="InterPro" id="IPR036890">
    <property type="entry name" value="HATPase_C_sf"/>
</dbReference>
<dbReference type="InterPro" id="IPR032834">
    <property type="entry name" value="NatK-like_C"/>
</dbReference>
<dbReference type="SMART" id="SM00387">
    <property type="entry name" value="HATPase_c"/>
    <property type="match status" value="1"/>
</dbReference>
<dbReference type="Gene3D" id="1.10.287.130">
    <property type="match status" value="1"/>
</dbReference>
<evidence type="ECO:0000313" key="4">
    <source>
        <dbReference type="Proteomes" id="UP001222800"/>
    </source>
</evidence>
<sequence>MGHVTWVTILFGSIPEAFFILFVASRCIGHKSELHKIFIMSIIEGIMFYIYMNYLSLHIDIHSLVVTLILTILFCFFLKIDIKNSFIAITFGTTISFLIQYFNLMIIYIVGLRYDVLSKHEILRIIYFCPSLIIFAIIGILVYKKDIFIFRIYDSNNVINNKMISNIFIIINIAMMMTFSIYSYIFDEKIEDYHKKIMLFIVALILAMLFFIVVIMFRLIENNIKKNYEDMLIKRNLDNMKKNINILKKQRHDYLRHMQIIYSLIDSNKFKEASEYIDNLTEHINNEGVFIDTGNIFLNSVISLKQEQSKHKQIEFKINIKSRIGELKIPNFEICNILSNVIDNAFDSLDEIEQNNKYVELTVYVDELCYIFKIKNNGQKITSIDRIFEEGFSTKKGKDRGIGLYIVKQTVEKYKSSIFVESNEDITEFSIIIPKY</sequence>
<feature type="transmembrane region" description="Helical" evidence="1">
    <location>
        <begin position="122"/>
        <end position="143"/>
    </location>
</feature>
<gene>
    <name evidence="3" type="ORF">P4S50_14215</name>
</gene>
<evidence type="ECO:0000256" key="1">
    <source>
        <dbReference type="SAM" id="Phobius"/>
    </source>
</evidence>
<proteinExistence type="predicted"/>
<evidence type="ECO:0000313" key="3">
    <source>
        <dbReference type="EMBL" id="WFD09531.1"/>
    </source>
</evidence>
<feature type="domain" description="Histidine kinase/HSP90-like ATPase" evidence="2">
    <location>
        <begin position="329"/>
        <end position="436"/>
    </location>
</feature>
<feature type="transmembrane region" description="Helical" evidence="1">
    <location>
        <begin position="61"/>
        <end position="78"/>
    </location>
</feature>
<dbReference type="InterPro" id="IPR003594">
    <property type="entry name" value="HATPase_dom"/>
</dbReference>
<dbReference type="PANTHER" id="PTHR40448">
    <property type="entry name" value="TWO-COMPONENT SENSOR HISTIDINE KINASE"/>
    <property type="match status" value="1"/>
</dbReference>
<dbReference type="Gene3D" id="3.30.565.10">
    <property type="entry name" value="Histidine kinase-like ATPase, C-terminal domain"/>
    <property type="match status" value="1"/>
</dbReference>
<dbReference type="Proteomes" id="UP001222800">
    <property type="component" value="Chromosome"/>
</dbReference>
<keyword evidence="1" id="KW-1133">Transmembrane helix</keyword>
<dbReference type="Pfam" id="PF14501">
    <property type="entry name" value="HATPase_c_5"/>
    <property type="match status" value="1"/>
</dbReference>
<keyword evidence="1" id="KW-0812">Transmembrane</keyword>
<protein>
    <submittedName>
        <fullName evidence="3">GHKL domain-containing protein</fullName>
    </submittedName>
</protein>
<evidence type="ECO:0000259" key="2">
    <source>
        <dbReference type="SMART" id="SM00387"/>
    </source>
</evidence>
<feature type="transmembrane region" description="Helical" evidence="1">
    <location>
        <begin position="197"/>
        <end position="217"/>
    </location>
</feature>
<organism evidence="3 4">
    <name type="scientific">Tepidibacter hydrothermalis</name>
    <dbReference type="NCBI Taxonomy" id="3036126"/>
    <lineage>
        <taxon>Bacteria</taxon>
        <taxon>Bacillati</taxon>
        <taxon>Bacillota</taxon>
        <taxon>Clostridia</taxon>
        <taxon>Peptostreptococcales</taxon>
        <taxon>Peptostreptococcaceae</taxon>
        <taxon>Tepidibacter</taxon>
    </lineage>
</organism>
<name>A0ABY8E9C8_9FIRM</name>
<feature type="transmembrane region" description="Helical" evidence="1">
    <location>
        <begin position="85"/>
        <end position="110"/>
    </location>
</feature>
<dbReference type="EMBL" id="CP120733">
    <property type="protein sequence ID" value="WFD09531.1"/>
    <property type="molecule type" value="Genomic_DNA"/>
</dbReference>
<feature type="transmembrane region" description="Helical" evidence="1">
    <location>
        <begin position="6"/>
        <end position="25"/>
    </location>
</feature>
<reference evidence="3 4" key="1">
    <citation type="submission" date="2023-03" db="EMBL/GenBank/DDBJ databases">
        <title>Complete genome sequence of Tepidibacter sp. SWIR-1, isolated from a deep-sea hydrothermal vent.</title>
        <authorList>
            <person name="Li X."/>
        </authorList>
    </citation>
    <scope>NUCLEOTIDE SEQUENCE [LARGE SCALE GENOMIC DNA]</scope>
    <source>
        <strain evidence="3 4">SWIR-1</strain>
    </source>
</reference>
<dbReference type="RefSeq" id="WP_277731461.1">
    <property type="nucleotide sequence ID" value="NZ_CP120733.1"/>
</dbReference>
<dbReference type="SUPFAM" id="SSF55874">
    <property type="entry name" value="ATPase domain of HSP90 chaperone/DNA topoisomerase II/histidine kinase"/>
    <property type="match status" value="1"/>
</dbReference>
<feature type="transmembrane region" description="Helical" evidence="1">
    <location>
        <begin position="164"/>
        <end position="185"/>
    </location>
</feature>
<keyword evidence="4" id="KW-1185">Reference proteome</keyword>
<feature type="transmembrane region" description="Helical" evidence="1">
    <location>
        <begin position="37"/>
        <end position="55"/>
    </location>
</feature>
<dbReference type="InterPro" id="IPR039506">
    <property type="entry name" value="SPOB_a"/>
</dbReference>
<accession>A0ABY8E9C8</accession>